<dbReference type="GO" id="GO:0140359">
    <property type="term" value="F:ABC-type transporter activity"/>
    <property type="evidence" value="ECO:0007669"/>
    <property type="project" value="InterPro"/>
</dbReference>
<evidence type="ECO:0000313" key="7">
    <source>
        <dbReference type="EMBL" id="RCX09113.1"/>
    </source>
</evidence>
<feature type="transmembrane region" description="Helical" evidence="5">
    <location>
        <begin position="144"/>
        <end position="172"/>
    </location>
</feature>
<keyword evidence="4 5" id="KW-0472">Membrane</keyword>
<dbReference type="InterPro" id="IPR047817">
    <property type="entry name" value="ABC2_TM_bact-type"/>
</dbReference>
<feature type="domain" description="ABC transmembrane type-2" evidence="6">
    <location>
        <begin position="31"/>
        <end position="219"/>
    </location>
</feature>
<proteinExistence type="inferred from homology"/>
<evidence type="ECO:0000256" key="1">
    <source>
        <dbReference type="ARBA" id="ARBA00004141"/>
    </source>
</evidence>
<evidence type="ECO:0000256" key="3">
    <source>
        <dbReference type="ARBA" id="ARBA00022989"/>
    </source>
</evidence>
<keyword evidence="2 5" id="KW-0812">Transmembrane</keyword>
<dbReference type="PIRSF" id="PIRSF006648">
    <property type="entry name" value="DrrB"/>
    <property type="match status" value="1"/>
</dbReference>
<evidence type="ECO:0000256" key="4">
    <source>
        <dbReference type="ARBA" id="ARBA00023136"/>
    </source>
</evidence>
<dbReference type="GO" id="GO:0043190">
    <property type="term" value="C:ATP-binding cassette (ABC) transporter complex"/>
    <property type="evidence" value="ECO:0007669"/>
    <property type="project" value="InterPro"/>
</dbReference>
<sequence>MDKSNLGLRDSLAQVLAVAEAELRKLRHDPVELFTRIVQPVLWLVIFGQVMGRVNAIPTGGIPYLDFLAPGVLAQSVMFIAIFYGLSAIWERDAGVLTKYLVSPTPRWALVLGKALGSGFRSLSQAVVILALTLLMGIDLRLSFSAVAALLGFVVLGSAVFSTFSLIIACLVKTRERFMGIGQLLTMPLFFASNAIYPVTLMPPWLTAVARINPLSYLV</sequence>
<dbReference type="AlphaFoldDB" id="A0A369AJ39"/>
<dbReference type="PROSITE" id="PS51012">
    <property type="entry name" value="ABC_TM2"/>
    <property type="match status" value="1"/>
</dbReference>
<dbReference type="PRINTS" id="PR00164">
    <property type="entry name" value="ABC2TRNSPORT"/>
</dbReference>
<accession>A0A369AJ39</accession>
<keyword evidence="5" id="KW-0813">Transport</keyword>
<name>A0A369AJ39_9BURK</name>
<dbReference type="RefSeq" id="WP_114483452.1">
    <property type="nucleotide sequence ID" value="NZ_QPJU01000006.1"/>
</dbReference>
<feature type="transmembrane region" description="Helical" evidence="5">
    <location>
        <begin position="33"/>
        <end position="52"/>
    </location>
</feature>
<evidence type="ECO:0000256" key="5">
    <source>
        <dbReference type="RuleBase" id="RU361157"/>
    </source>
</evidence>
<evidence type="ECO:0000256" key="2">
    <source>
        <dbReference type="ARBA" id="ARBA00022692"/>
    </source>
</evidence>
<reference evidence="7 8" key="1">
    <citation type="submission" date="2018-07" db="EMBL/GenBank/DDBJ databases">
        <title>Genomic Encyclopedia of Type Strains, Phase IV (KMG-IV): sequencing the most valuable type-strain genomes for metagenomic binning, comparative biology and taxonomic classification.</title>
        <authorList>
            <person name="Goeker M."/>
        </authorList>
    </citation>
    <scope>NUCLEOTIDE SEQUENCE [LARGE SCALE GENOMIC DNA]</scope>
    <source>
        <strain evidence="7 8">DSM 100911</strain>
    </source>
</reference>
<organism evidence="7 8">
    <name type="scientific">Extensimonas vulgaris</name>
    <dbReference type="NCBI Taxonomy" id="1031594"/>
    <lineage>
        <taxon>Bacteria</taxon>
        <taxon>Pseudomonadati</taxon>
        <taxon>Pseudomonadota</taxon>
        <taxon>Betaproteobacteria</taxon>
        <taxon>Burkholderiales</taxon>
        <taxon>Comamonadaceae</taxon>
        <taxon>Extensimonas</taxon>
    </lineage>
</organism>
<keyword evidence="8" id="KW-1185">Reference proteome</keyword>
<evidence type="ECO:0000313" key="8">
    <source>
        <dbReference type="Proteomes" id="UP000252174"/>
    </source>
</evidence>
<keyword evidence="5" id="KW-1003">Cell membrane</keyword>
<dbReference type="InterPro" id="IPR000412">
    <property type="entry name" value="ABC_2_transport"/>
</dbReference>
<dbReference type="Proteomes" id="UP000252174">
    <property type="component" value="Unassembled WGS sequence"/>
</dbReference>
<dbReference type="OrthoDB" id="8988363at2"/>
<comment type="subcellular location">
    <subcellularLocation>
        <location evidence="5">Cell inner membrane</location>
        <topology evidence="5">Multi-pass membrane protein</topology>
    </subcellularLocation>
    <subcellularLocation>
        <location evidence="1">Membrane</location>
        <topology evidence="1">Multi-pass membrane protein</topology>
    </subcellularLocation>
</comment>
<feature type="transmembrane region" description="Helical" evidence="5">
    <location>
        <begin position="111"/>
        <end position="138"/>
    </location>
</feature>
<keyword evidence="3 5" id="KW-1133">Transmembrane helix</keyword>
<protein>
    <recommendedName>
        <fullName evidence="5">Transport permease protein</fullName>
    </recommendedName>
</protein>
<dbReference type="InterPro" id="IPR013525">
    <property type="entry name" value="ABC2_TM"/>
</dbReference>
<gene>
    <name evidence="7" type="ORF">DFR45_1061</name>
</gene>
<dbReference type="EMBL" id="QPJU01000006">
    <property type="protein sequence ID" value="RCX09113.1"/>
    <property type="molecule type" value="Genomic_DNA"/>
</dbReference>
<comment type="similarity">
    <text evidence="5">Belongs to the ABC-2 integral membrane protein family.</text>
</comment>
<dbReference type="Pfam" id="PF01061">
    <property type="entry name" value="ABC2_membrane"/>
    <property type="match status" value="1"/>
</dbReference>
<dbReference type="InterPro" id="IPR051784">
    <property type="entry name" value="Nod_factor_ABC_transporter"/>
</dbReference>
<feature type="transmembrane region" description="Helical" evidence="5">
    <location>
        <begin position="72"/>
        <end position="90"/>
    </location>
</feature>
<dbReference type="PANTHER" id="PTHR43229">
    <property type="entry name" value="NODULATION PROTEIN J"/>
    <property type="match status" value="1"/>
</dbReference>
<comment type="caution">
    <text evidence="7">The sequence shown here is derived from an EMBL/GenBank/DDBJ whole genome shotgun (WGS) entry which is preliminary data.</text>
</comment>
<dbReference type="PANTHER" id="PTHR43229:SF2">
    <property type="entry name" value="NODULATION PROTEIN J"/>
    <property type="match status" value="1"/>
</dbReference>
<evidence type="ECO:0000259" key="6">
    <source>
        <dbReference type="PROSITE" id="PS51012"/>
    </source>
</evidence>
<feature type="transmembrane region" description="Helical" evidence="5">
    <location>
        <begin position="184"/>
        <end position="206"/>
    </location>
</feature>
<comment type="caution">
    <text evidence="5">Lacks conserved residue(s) required for the propagation of feature annotation.</text>
</comment>